<proteinExistence type="inferred from homology"/>
<dbReference type="SUPFAM" id="SSF56349">
    <property type="entry name" value="DNA breaking-rejoining enzymes"/>
    <property type="match status" value="1"/>
</dbReference>
<dbReference type="GO" id="GO:0015074">
    <property type="term" value="P:DNA integration"/>
    <property type="evidence" value="ECO:0007669"/>
    <property type="project" value="UniProtKB-KW"/>
</dbReference>
<dbReference type="Proteomes" id="UP000019146">
    <property type="component" value="Chromosome 2"/>
</dbReference>
<evidence type="ECO:0000256" key="4">
    <source>
        <dbReference type="SAM" id="MobiDB-lite"/>
    </source>
</evidence>
<evidence type="ECO:0000313" key="5">
    <source>
        <dbReference type="EMBL" id="ALL68893.1"/>
    </source>
</evidence>
<evidence type="ECO:0000256" key="3">
    <source>
        <dbReference type="ARBA" id="ARBA00023172"/>
    </source>
</evidence>
<keyword evidence="2" id="KW-0229">DNA integration</keyword>
<dbReference type="InterPro" id="IPR011010">
    <property type="entry name" value="DNA_brk_join_enz"/>
</dbReference>
<dbReference type="InterPro" id="IPR013762">
    <property type="entry name" value="Integrase-like_cat_sf"/>
</dbReference>
<feature type="region of interest" description="Disordered" evidence="4">
    <location>
        <begin position="101"/>
        <end position="122"/>
    </location>
</feature>
<evidence type="ECO:0000256" key="2">
    <source>
        <dbReference type="ARBA" id="ARBA00022908"/>
    </source>
</evidence>
<name>A0A0N7JVD3_9BURK</name>
<evidence type="ECO:0000256" key="1">
    <source>
        <dbReference type="ARBA" id="ARBA00008857"/>
    </source>
</evidence>
<accession>A0A0N7JVD3</accession>
<organism evidence="5 6">
    <name type="scientific">Paraburkholderia caribensis MBA4</name>
    <dbReference type="NCBI Taxonomy" id="1323664"/>
    <lineage>
        <taxon>Bacteria</taxon>
        <taxon>Pseudomonadati</taxon>
        <taxon>Pseudomonadota</taxon>
        <taxon>Betaproteobacteria</taxon>
        <taxon>Burkholderiales</taxon>
        <taxon>Burkholderiaceae</taxon>
        <taxon>Paraburkholderia</taxon>
    </lineage>
</organism>
<gene>
    <name evidence="5" type="ORF">K788_00000520</name>
</gene>
<dbReference type="InterPro" id="IPR050808">
    <property type="entry name" value="Phage_Integrase"/>
</dbReference>
<dbReference type="GO" id="GO:0006310">
    <property type="term" value="P:DNA recombination"/>
    <property type="evidence" value="ECO:0007669"/>
    <property type="project" value="UniProtKB-KW"/>
</dbReference>
<sequence length="157" mass="16994">MGDSGTDESAHGMPAFVEAHIGEVRGATWGEFDLHAGICTIPGARTTTKEPHRVPLSSAGLALVEALKEQKQRETQVFPKPRKMLCDMTLTRLLRRLKAKGDTPRRGAIAHGDRSSAIGPTNMVTPATLRNVRSRIPSQTRSTRAITERICLGSAAQ</sequence>
<dbReference type="PANTHER" id="PTHR30629">
    <property type="entry name" value="PROPHAGE INTEGRASE"/>
    <property type="match status" value="1"/>
</dbReference>
<comment type="similarity">
    <text evidence="1">Belongs to the 'phage' integrase family.</text>
</comment>
<evidence type="ECO:0000313" key="6">
    <source>
        <dbReference type="Proteomes" id="UP000019146"/>
    </source>
</evidence>
<dbReference type="KEGG" id="bcai:K788_00000520"/>
<dbReference type="PANTHER" id="PTHR30629:SF2">
    <property type="entry name" value="PROPHAGE INTEGRASE INTS-RELATED"/>
    <property type="match status" value="1"/>
</dbReference>
<dbReference type="GO" id="GO:0003677">
    <property type="term" value="F:DNA binding"/>
    <property type="evidence" value="ECO:0007669"/>
    <property type="project" value="InterPro"/>
</dbReference>
<dbReference type="EMBL" id="CP012747">
    <property type="protein sequence ID" value="ALL68893.1"/>
    <property type="molecule type" value="Genomic_DNA"/>
</dbReference>
<keyword evidence="3" id="KW-0233">DNA recombination</keyword>
<dbReference type="Gene3D" id="1.10.443.10">
    <property type="entry name" value="Intergrase catalytic core"/>
    <property type="match status" value="1"/>
</dbReference>
<reference evidence="5 6" key="1">
    <citation type="journal article" date="2014" name="Genome Announc.">
        <title>Draft Genome Sequence of the Haloacid-Degrading Burkholderia caribensis Strain MBA4.</title>
        <authorList>
            <person name="Pan Y."/>
            <person name="Kong K.F."/>
            <person name="Tsang J.S."/>
        </authorList>
    </citation>
    <scope>NUCLEOTIDE SEQUENCE [LARGE SCALE GENOMIC DNA]</scope>
    <source>
        <strain evidence="5 6">MBA4</strain>
    </source>
</reference>
<dbReference type="AlphaFoldDB" id="A0A0N7JVD3"/>
<protein>
    <submittedName>
        <fullName evidence="5">Phage integrase family</fullName>
    </submittedName>
</protein>